<reference evidence="2" key="2">
    <citation type="submission" date="2016-01" db="EMBL/GenBank/DDBJ databases">
        <authorList>
            <person name="Oliw E.H."/>
        </authorList>
    </citation>
    <scope>NUCLEOTIDE SEQUENCE</scope>
    <source>
        <strain evidence="2">1</strain>
    </source>
</reference>
<dbReference type="EMBL" id="LN999010">
    <property type="protein sequence ID" value="CUX77493.1"/>
    <property type="molecule type" value="Genomic_DNA"/>
</dbReference>
<dbReference type="STRING" id="54262.CHITON_0714"/>
<dbReference type="InterPro" id="IPR009000">
    <property type="entry name" value="Transl_B-barrel_sf"/>
</dbReference>
<gene>
    <name evidence="1" type="ORF">A3L04_05645</name>
    <name evidence="2" type="ORF">CHITON_0714</name>
</gene>
<evidence type="ECO:0000313" key="2">
    <source>
        <dbReference type="EMBL" id="CUX77493.1"/>
    </source>
</evidence>
<protein>
    <submittedName>
        <fullName evidence="2">Uncharacterized protein</fullName>
    </submittedName>
</protein>
<dbReference type="OrthoDB" id="378592at2157"/>
<keyword evidence="4" id="KW-1185">Reference proteome</keyword>
<evidence type="ECO:0000313" key="4">
    <source>
        <dbReference type="Proteomes" id="UP000250189"/>
    </source>
</evidence>
<evidence type="ECO:0000313" key="1">
    <source>
        <dbReference type="EMBL" id="ASJ16587.1"/>
    </source>
</evidence>
<dbReference type="Gene3D" id="2.40.30.10">
    <property type="entry name" value="Translation factors"/>
    <property type="match status" value="1"/>
</dbReference>
<sequence length="101" mass="11244">MLKAVLRRLKKKFRSNSIGVIKVEKRIRAKNMEAILGKVEKGVVRVGAIVGKGRVVLIKKHRGEIEFAMSGEEIFVVIKGTVGKIKDGKVEVFGPKRNSIF</sequence>
<dbReference type="AlphaFoldDB" id="A0A160VRA4"/>
<dbReference type="KEGG" id="tch:CHITON_0714"/>
<reference evidence="1 4" key="3">
    <citation type="submission" date="2016-04" db="EMBL/GenBank/DDBJ databases">
        <title>Complete genome sequence of Thermococcus chitonophagus type strain GC74.</title>
        <authorList>
            <person name="Oger P.M."/>
        </authorList>
    </citation>
    <scope>NUCLEOTIDE SEQUENCE [LARGE SCALE GENOMIC DNA]</scope>
    <source>
        <strain evidence="1 4">GC74</strain>
    </source>
</reference>
<accession>A0A160VRA4</accession>
<organism evidence="2 3">
    <name type="scientific">Thermococcus chitonophagus</name>
    <dbReference type="NCBI Taxonomy" id="54262"/>
    <lineage>
        <taxon>Archaea</taxon>
        <taxon>Methanobacteriati</taxon>
        <taxon>Methanobacteriota</taxon>
        <taxon>Thermococci</taxon>
        <taxon>Thermococcales</taxon>
        <taxon>Thermococcaceae</taxon>
        <taxon>Thermococcus</taxon>
    </lineage>
</organism>
<evidence type="ECO:0000313" key="3">
    <source>
        <dbReference type="Proteomes" id="UP000093069"/>
    </source>
</evidence>
<reference evidence="3" key="1">
    <citation type="submission" date="2016-01" db="EMBL/GenBank/DDBJ databases">
        <authorList>
            <person name="Vorgias C.E."/>
        </authorList>
    </citation>
    <scope>NUCLEOTIDE SEQUENCE [LARGE SCALE GENOMIC DNA]</scope>
</reference>
<dbReference type="SUPFAM" id="SSF50447">
    <property type="entry name" value="Translation proteins"/>
    <property type="match status" value="1"/>
</dbReference>
<dbReference type="RefSeq" id="WP_068576843.1">
    <property type="nucleotide sequence ID" value="NZ_CP015193.1"/>
</dbReference>
<dbReference type="GeneID" id="33322043"/>
<dbReference type="Proteomes" id="UP000250189">
    <property type="component" value="Chromosome"/>
</dbReference>
<dbReference type="EMBL" id="CP015193">
    <property type="protein sequence ID" value="ASJ16587.1"/>
    <property type="molecule type" value="Genomic_DNA"/>
</dbReference>
<dbReference type="Proteomes" id="UP000093069">
    <property type="component" value="Chromosome I"/>
</dbReference>
<name>A0A160VRA4_9EURY</name>
<proteinExistence type="predicted"/>